<proteinExistence type="predicted"/>
<reference evidence="2 3" key="1">
    <citation type="submission" date="2018-07" db="EMBL/GenBank/DDBJ databases">
        <title>Erythrobacter nanhaiensis sp. nov., a novel member of the genus Erythrobacter isolated from the South China Sea.</title>
        <authorList>
            <person name="Chen X."/>
            <person name="Liu J."/>
        </authorList>
    </citation>
    <scope>NUCLEOTIDE SEQUENCE [LARGE SCALE GENOMIC DNA]</scope>
    <source>
        <strain evidence="2 3">S-5</strain>
    </source>
</reference>
<dbReference type="EMBL" id="QRBB01000002">
    <property type="protein sequence ID" value="RDS75952.1"/>
    <property type="molecule type" value="Genomic_DNA"/>
</dbReference>
<keyword evidence="1" id="KW-1133">Transmembrane helix</keyword>
<sequence>MISFIIGVPTPDVGLIEKGDSGILAYGALFVIAIMAILLGLAIRSLSQRDELISEMAKSGAEAARETARSHLAVAVQLSRMQAHLGMPAGDLLRSERDDETA</sequence>
<dbReference type="Proteomes" id="UP000254101">
    <property type="component" value="Unassembled WGS sequence"/>
</dbReference>
<keyword evidence="1" id="KW-0812">Transmembrane</keyword>
<evidence type="ECO:0000313" key="3">
    <source>
        <dbReference type="Proteomes" id="UP000254101"/>
    </source>
</evidence>
<gene>
    <name evidence="2" type="ORF">DL238_14870</name>
</gene>
<keyword evidence="3" id="KW-1185">Reference proteome</keyword>
<keyword evidence="1" id="KW-0472">Membrane</keyword>
<feature type="transmembrane region" description="Helical" evidence="1">
    <location>
        <begin position="23"/>
        <end position="43"/>
    </location>
</feature>
<name>A0A395LGN9_9SPHN</name>
<comment type="caution">
    <text evidence="2">The sequence shown here is derived from an EMBL/GenBank/DDBJ whole genome shotgun (WGS) entry which is preliminary data.</text>
</comment>
<evidence type="ECO:0000313" key="2">
    <source>
        <dbReference type="EMBL" id="RDS75952.1"/>
    </source>
</evidence>
<dbReference type="RefSeq" id="WP_115493217.1">
    <property type="nucleotide sequence ID" value="NZ_JACHWW010000002.1"/>
</dbReference>
<protein>
    <submittedName>
        <fullName evidence="2">Uncharacterized protein</fullName>
    </submittedName>
</protein>
<organism evidence="2 3">
    <name type="scientific">Alteriqipengyuania lutimaris</name>
    <dbReference type="NCBI Taxonomy" id="1538146"/>
    <lineage>
        <taxon>Bacteria</taxon>
        <taxon>Pseudomonadati</taxon>
        <taxon>Pseudomonadota</taxon>
        <taxon>Alphaproteobacteria</taxon>
        <taxon>Sphingomonadales</taxon>
        <taxon>Erythrobacteraceae</taxon>
        <taxon>Alteriqipengyuania</taxon>
    </lineage>
</organism>
<accession>A0A395LGN9</accession>
<evidence type="ECO:0000256" key="1">
    <source>
        <dbReference type="SAM" id="Phobius"/>
    </source>
</evidence>
<dbReference type="AlphaFoldDB" id="A0A395LGN9"/>